<dbReference type="Gene3D" id="3.90.550.10">
    <property type="entry name" value="Spore Coat Polysaccharide Biosynthesis Protein SpsA, Chain A"/>
    <property type="match status" value="1"/>
</dbReference>
<dbReference type="CDD" id="cd00761">
    <property type="entry name" value="Glyco_tranf_GTA_type"/>
    <property type="match status" value="1"/>
</dbReference>
<keyword evidence="3" id="KW-0328">Glycosyltransferase</keyword>
<dbReference type="RefSeq" id="WP_344779302.1">
    <property type="nucleotide sequence ID" value="NZ_BAABAF010000001.1"/>
</dbReference>
<protein>
    <recommendedName>
        <fullName evidence="9">4,4'-diaponeurosporenoate glycosyltransferase</fullName>
    </recommendedName>
</protein>
<comment type="subcellular location">
    <subcellularLocation>
        <location evidence="1">Cell membrane</location>
    </subcellularLocation>
</comment>
<evidence type="ECO:0000313" key="12">
    <source>
        <dbReference type="Proteomes" id="UP001500540"/>
    </source>
</evidence>
<comment type="caution">
    <text evidence="11">The sequence shown here is derived from an EMBL/GenBank/DDBJ whole genome shotgun (WGS) entry which is preliminary data.</text>
</comment>
<comment type="pathway">
    <text evidence="7">Carotenoid biosynthesis; staphyloxanthin biosynthesis; staphyloxanthin from farnesyl diphosphate: step 4/5.</text>
</comment>
<evidence type="ECO:0000256" key="2">
    <source>
        <dbReference type="ARBA" id="ARBA00022475"/>
    </source>
</evidence>
<comment type="similarity">
    <text evidence="8">Belongs to the glycosyltransferase 2 family. CrtQ subfamily.</text>
</comment>
<evidence type="ECO:0000259" key="10">
    <source>
        <dbReference type="Pfam" id="PF00535"/>
    </source>
</evidence>
<evidence type="ECO:0000256" key="4">
    <source>
        <dbReference type="ARBA" id="ARBA00022679"/>
    </source>
</evidence>
<gene>
    <name evidence="11" type="ORF">GCM10022240_00360</name>
</gene>
<dbReference type="SUPFAM" id="SSF53448">
    <property type="entry name" value="Nucleotide-diphospho-sugar transferases"/>
    <property type="match status" value="1"/>
</dbReference>
<reference evidence="12" key="1">
    <citation type="journal article" date="2019" name="Int. J. Syst. Evol. Microbiol.">
        <title>The Global Catalogue of Microorganisms (GCM) 10K type strain sequencing project: providing services to taxonomists for standard genome sequencing and annotation.</title>
        <authorList>
            <consortium name="The Broad Institute Genomics Platform"/>
            <consortium name="The Broad Institute Genome Sequencing Center for Infectious Disease"/>
            <person name="Wu L."/>
            <person name="Ma J."/>
        </authorList>
    </citation>
    <scope>NUCLEOTIDE SEQUENCE [LARGE SCALE GENOMIC DNA]</scope>
    <source>
        <strain evidence="12">JCM 16950</strain>
    </source>
</reference>
<proteinExistence type="inferred from homology"/>
<dbReference type="PANTHER" id="PTHR43646">
    <property type="entry name" value="GLYCOSYLTRANSFERASE"/>
    <property type="match status" value="1"/>
</dbReference>
<dbReference type="PANTHER" id="PTHR43646:SF2">
    <property type="entry name" value="GLYCOSYLTRANSFERASE 2-LIKE DOMAIN-CONTAINING PROTEIN"/>
    <property type="match status" value="1"/>
</dbReference>
<evidence type="ECO:0000256" key="6">
    <source>
        <dbReference type="ARBA" id="ARBA00037281"/>
    </source>
</evidence>
<dbReference type="InterPro" id="IPR029044">
    <property type="entry name" value="Nucleotide-diphossugar_trans"/>
</dbReference>
<keyword evidence="4" id="KW-0808">Transferase</keyword>
<accession>A0ABP7FXN4</accession>
<comment type="function">
    <text evidence="6">Catalyzes the glycosylation of 4,4'-diaponeurosporenoate, i.e. the esterification of glucose at the C1'' position with the carboxyl group of 4,4'-diaponeurosporenic acid, to form glycosyl-4,4'-diaponeurosporenoate. This is a step in the biosynthesis of staphyloxanthin, an orange pigment present in most staphylococci strains.</text>
</comment>
<evidence type="ECO:0000313" key="11">
    <source>
        <dbReference type="EMBL" id="GAA3751063.1"/>
    </source>
</evidence>
<keyword evidence="5" id="KW-0472">Membrane</keyword>
<feature type="domain" description="Glycosyltransferase 2-like" evidence="10">
    <location>
        <begin position="18"/>
        <end position="129"/>
    </location>
</feature>
<dbReference type="Proteomes" id="UP001500540">
    <property type="component" value="Unassembled WGS sequence"/>
</dbReference>
<evidence type="ECO:0000256" key="1">
    <source>
        <dbReference type="ARBA" id="ARBA00004236"/>
    </source>
</evidence>
<evidence type="ECO:0000256" key="3">
    <source>
        <dbReference type="ARBA" id="ARBA00022676"/>
    </source>
</evidence>
<evidence type="ECO:0000256" key="5">
    <source>
        <dbReference type="ARBA" id="ARBA00023136"/>
    </source>
</evidence>
<dbReference type="EMBL" id="BAABAF010000001">
    <property type="protein sequence ID" value="GAA3751063.1"/>
    <property type="molecule type" value="Genomic_DNA"/>
</dbReference>
<keyword evidence="12" id="KW-1185">Reference proteome</keyword>
<name>A0ABP7FXN4_9MICO</name>
<evidence type="ECO:0000256" key="7">
    <source>
        <dbReference type="ARBA" id="ARBA00037904"/>
    </source>
</evidence>
<organism evidence="11 12">
    <name type="scientific">Microbacterium kribbense</name>
    <dbReference type="NCBI Taxonomy" id="433645"/>
    <lineage>
        <taxon>Bacteria</taxon>
        <taxon>Bacillati</taxon>
        <taxon>Actinomycetota</taxon>
        <taxon>Actinomycetes</taxon>
        <taxon>Micrococcales</taxon>
        <taxon>Microbacteriaceae</taxon>
        <taxon>Microbacterium</taxon>
    </lineage>
</organism>
<evidence type="ECO:0000256" key="9">
    <source>
        <dbReference type="ARBA" id="ARBA00040345"/>
    </source>
</evidence>
<keyword evidence="2" id="KW-1003">Cell membrane</keyword>
<sequence>MDDESATSRGRGATAIVSVIIPAFNAADTLGEQLDALQRQREAPEFELLVCDNGSTDATTTIAHAWRDRLPQLRLVDASARRGASAARNYGAAQARSDILLFCDADDVVDRNWVQIMAAATSEHGFVAGLTEHALLNPHAAWDGGWVEPAYREGFLPWLPAAGSGNLGIRAEIFTAVGGFDETRPSGEDADLSWRVQLAGYPLHQEWGGVVHVRKREGFRATFRQGFLKGVAVHQLEHDYAQVASAFRKAAFAVRRTDSEPAPRRAHRFGRLGRMPRRLLRVLRQPSQLLREWGVFASWLGHRFGPIDRTRPQVASEDVASFLGN</sequence>
<evidence type="ECO:0000256" key="8">
    <source>
        <dbReference type="ARBA" id="ARBA00038120"/>
    </source>
</evidence>
<dbReference type="Pfam" id="PF00535">
    <property type="entry name" value="Glycos_transf_2"/>
    <property type="match status" value="1"/>
</dbReference>
<dbReference type="InterPro" id="IPR001173">
    <property type="entry name" value="Glyco_trans_2-like"/>
</dbReference>